<accession>A0AA40A4A8</accession>
<feature type="region of interest" description="Disordered" evidence="1">
    <location>
        <begin position="127"/>
        <end position="151"/>
    </location>
</feature>
<name>A0AA40A4A8_9PEZI</name>
<protein>
    <submittedName>
        <fullName evidence="2">Uncharacterized protein</fullName>
    </submittedName>
</protein>
<evidence type="ECO:0000256" key="1">
    <source>
        <dbReference type="SAM" id="MobiDB-lite"/>
    </source>
</evidence>
<dbReference type="AlphaFoldDB" id="A0AA40A4A8"/>
<evidence type="ECO:0000313" key="2">
    <source>
        <dbReference type="EMBL" id="KAK0709004.1"/>
    </source>
</evidence>
<proteinExistence type="predicted"/>
<dbReference type="Proteomes" id="UP001172101">
    <property type="component" value="Unassembled WGS sequence"/>
</dbReference>
<dbReference type="RefSeq" id="XP_060292308.1">
    <property type="nucleotide sequence ID" value="XM_060446760.1"/>
</dbReference>
<reference evidence="2" key="1">
    <citation type="submission" date="2023-06" db="EMBL/GenBank/DDBJ databases">
        <title>Genome-scale phylogeny and comparative genomics of the fungal order Sordariales.</title>
        <authorList>
            <consortium name="Lawrence Berkeley National Laboratory"/>
            <person name="Hensen N."/>
            <person name="Bonometti L."/>
            <person name="Westerberg I."/>
            <person name="Brannstrom I.O."/>
            <person name="Guillou S."/>
            <person name="Cros-Aarteil S."/>
            <person name="Calhoun S."/>
            <person name="Haridas S."/>
            <person name="Kuo A."/>
            <person name="Mondo S."/>
            <person name="Pangilinan J."/>
            <person name="Riley R."/>
            <person name="LaButti K."/>
            <person name="Andreopoulos B."/>
            <person name="Lipzen A."/>
            <person name="Chen C."/>
            <person name="Yanf M."/>
            <person name="Daum C."/>
            <person name="Ng V."/>
            <person name="Clum A."/>
            <person name="Steindorff A."/>
            <person name="Ohm R."/>
            <person name="Martin F."/>
            <person name="Silar P."/>
            <person name="Natvig D."/>
            <person name="Lalanne C."/>
            <person name="Gautier V."/>
            <person name="Ament-velasquez S.L."/>
            <person name="Kruys A."/>
            <person name="Hutchinson M.I."/>
            <person name="Powell A.J."/>
            <person name="Barry K."/>
            <person name="Miller A.N."/>
            <person name="Grigoriev I.V."/>
            <person name="Debuchy R."/>
            <person name="Gladieux P."/>
            <person name="Thoren M.H."/>
            <person name="Johannesson H."/>
        </authorList>
    </citation>
    <scope>NUCLEOTIDE SEQUENCE</scope>
    <source>
        <strain evidence="2">SMH2392-1A</strain>
    </source>
</reference>
<comment type="caution">
    <text evidence="2">The sequence shown here is derived from an EMBL/GenBank/DDBJ whole genome shotgun (WGS) entry which is preliminary data.</text>
</comment>
<organism evidence="2 3">
    <name type="scientific">Lasiosphaeria miniovina</name>
    <dbReference type="NCBI Taxonomy" id="1954250"/>
    <lineage>
        <taxon>Eukaryota</taxon>
        <taxon>Fungi</taxon>
        <taxon>Dikarya</taxon>
        <taxon>Ascomycota</taxon>
        <taxon>Pezizomycotina</taxon>
        <taxon>Sordariomycetes</taxon>
        <taxon>Sordariomycetidae</taxon>
        <taxon>Sordariales</taxon>
        <taxon>Lasiosphaeriaceae</taxon>
        <taxon>Lasiosphaeria</taxon>
    </lineage>
</organism>
<dbReference type="GeneID" id="85330030"/>
<keyword evidence="3" id="KW-1185">Reference proteome</keyword>
<dbReference type="EMBL" id="JAUIRO010000006">
    <property type="protein sequence ID" value="KAK0709004.1"/>
    <property type="molecule type" value="Genomic_DNA"/>
</dbReference>
<sequence>MIDRFLDEVSKASLRAKAGSPLLLIVFCHGIEGHYLCLDNGDRRRGLSIVRLKAALEPGVFVTLFTTACFSGGWAITPELNITTLAAATPDGESVSWPVSNSIGRACGSVFAGATISALSDASTPLLGHSSAEEQGSRSEIPGTDDTCLQPKEPTELQTKTCNEFCRTVTNVLGASGFSRLISEDFRFSAQNDDWEFSWTRRSGIPLAYFKERWERLAIYPRQPDTDDDTMATTHLTGGADTDAIIDDMTRAMVHSRITSMARLFFDKLCPGDWNRGQNVAVAGGFFNFYTATLTHRLLPKSPISSPSGGTL</sequence>
<evidence type="ECO:0000313" key="3">
    <source>
        <dbReference type="Proteomes" id="UP001172101"/>
    </source>
</evidence>
<gene>
    <name evidence="2" type="ORF">B0T26DRAFT_784592</name>
</gene>